<comment type="caution">
    <text evidence="1">The sequence shown here is derived from an EMBL/GenBank/DDBJ whole genome shotgun (WGS) entry which is preliminary data.</text>
</comment>
<name>A0A367V1I2_9PROT</name>
<reference evidence="1 2" key="1">
    <citation type="submission" date="2014-07" db="EMBL/GenBank/DDBJ databases">
        <title>Draft genome sequence of Thalassospira profundimaris R8-17.</title>
        <authorList>
            <person name="Lai Q."/>
            <person name="Shao Z."/>
        </authorList>
    </citation>
    <scope>NUCLEOTIDE SEQUENCE [LARGE SCALE GENOMIC DNA]</scope>
    <source>
        <strain evidence="1 2">R8-17</strain>
    </source>
</reference>
<organism evidence="1 2">
    <name type="scientific">Thalassospira profundimaris</name>
    <dbReference type="NCBI Taxonomy" id="502049"/>
    <lineage>
        <taxon>Bacteria</taxon>
        <taxon>Pseudomonadati</taxon>
        <taxon>Pseudomonadota</taxon>
        <taxon>Alphaproteobacteria</taxon>
        <taxon>Rhodospirillales</taxon>
        <taxon>Thalassospiraceae</taxon>
        <taxon>Thalassospira</taxon>
    </lineage>
</organism>
<evidence type="ECO:0000313" key="1">
    <source>
        <dbReference type="EMBL" id="RCK19045.1"/>
    </source>
</evidence>
<sequence>MIISGFLAGTLYGSKFDGEEWETLAAGFLGLTGGACALFAAKAQITAQRRQREDDIQREAALANTRYYLLGKEVGELCELFARSTSERLSSQPIEIKELQTMHDALIATEIPKAPLTCSEEITSTYVSLTFLRSRLLIFFTSMTRELETSPEGIGMSVAPDKEENPTGLLSTLDDMMHLGRFLKESCEEQLKR</sequence>
<accession>A0A367V1I2</accession>
<gene>
    <name evidence="1" type="ORF">TH6_20185</name>
</gene>
<evidence type="ECO:0000313" key="2">
    <source>
        <dbReference type="Proteomes" id="UP000253061"/>
    </source>
</evidence>
<protein>
    <submittedName>
        <fullName evidence="1">Uncharacterized protein</fullName>
    </submittedName>
</protein>
<proteinExistence type="predicted"/>
<dbReference type="EMBL" id="JPWB01000013">
    <property type="protein sequence ID" value="RCK19045.1"/>
    <property type="molecule type" value="Genomic_DNA"/>
</dbReference>
<dbReference type="Proteomes" id="UP000253061">
    <property type="component" value="Unassembled WGS sequence"/>
</dbReference>
<dbReference type="AlphaFoldDB" id="A0A367V1I2"/>